<dbReference type="SUPFAM" id="SSF47598">
    <property type="entry name" value="Ribbon-helix-helix"/>
    <property type="match status" value="1"/>
</dbReference>
<organism evidence="2 3">
    <name type="scientific">Staphylococcus aureus</name>
    <dbReference type="NCBI Taxonomy" id="1280"/>
    <lineage>
        <taxon>Bacteria</taxon>
        <taxon>Bacillati</taxon>
        <taxon>Bacillota</taxon>
        <taxon>Bacilli</taxon>
        <taxon>Bacillales</taxon>
        <taxon>Staphylococcaceae</taxon>
        <taxon>Staphylococcus</taxon>
    </lineage>
</organism>
<dbReference type="InterPro" id="IPR010985">
    <property type="entry name" value="Ribbon_hlx_hlx"/>
</dbReference>
<accession>A0AB73JGT1</accession>
<dbReference type="EMBL" id="WFHO01000014">
    <property type="protein sequence ID" value="MUG52538.1"/>
    <property type="molecule type" value="Genomic_DNA"/>
</dbReference>
<dbReference type="Proteomes" id="UP000463077">
    <property type="component" value="Unassembled WGS sequence"/>
</dbReference>
<evidence type="ECO:0000313" key="2">
    <source>
        <dbReference type="EMBL" id="MUG52538.1"/>
    </source>
</evidence>
<protein>
    <submittedName>
        <fullName evidence="2">Uncharacterized protein</fullName>
    </submittedName>
</protein>
<feature type="region of interest" description="Disordered" evidence="1">
    <location>
        <begin position="1"/>
        <end position="24"/>
    </location>
</feature>
<comment type="caution">
    <text evidence="2">The sequence shown here is derived from an EMBL/GenBank/DDBJ whole genome shotgun (WGS) entry which is preliminary data.</text>
</comment>
<feature type="compositionally biased region" description="Basic and acidic residues" evidence="1">
    <location>
        <begin position="1"/>
        <end position="18"/>
    </location>
</feature>
<reference evidence="2 3" key="1">
    <citation type="journal article" date="2019" name="Int. J. Infect. Dis.">
        <title>Characterization of a community-acquired methicillin-resistant sequence type 338 Staphylococcus aureus strain containing a staphylococcal cassette chromosome mec type VT.</title>
        <authorList>
            <person name="Chen Y."/>
            <person name="Hong J."/>
            <person name="Chen Y."/>
            <person name="Wang H."/>
            <person name="Yu Y."/>
            <person name="Qu T."/>
        </authorList>
    </citation>
    <scope>NUCLEOTIDE SEQUENCE [LARGE SCALE GENOMIC DNA]</scope>
    <source>
        <strain evidence="2 3">LJ05</strain>
    </source>
</reference>
<name>A0AB73JGT1_STAAU</name>
<dbReference type="RefSeq" id="WP_145455984.1">
    <property type="nucleotide sequence ID" value="NZ_JABMKL010000023.1"/>
</dbReference>
<evidence type="ECO:0000256" key="1">
    <source>
        <dbReference type="SAM" id="MobiDB-lite"/>
    </source>
</evidence>
<dbReference type="GO" id="GO:0006355">
    <property type="term" value="P:regulation of DNA-templated transcription"/>
    <property type="evidence" value="ECO:0007669"/>
    <property type="project" value="InterPro"/>
</dbReference>
<sequence>MDSNIDKYSAKKEKKNEVKSTPFDNKINKKDEYKLIKVDPDVHAKLKLEALKNNTTMREMVGSILKSYFSEQE</sequence>
<dbReference type="Gene3D" id="1.10.1220.10">
    <property type="entry name" value="Met repressor-like"/>
    <property type="match status" value="1"/>
</dbReference>
<dbReference type="AlphaFoldDB" id="A0AB73JGT1"/>
<gene>
    <name evidence="2" type="ORF">GAY54_08220</name>
</gene>
<evidence type="ECO:0000313" key="3">
    <source>
        <dbReference type="Proteomes" id="UP000463077"/>
    </source>
</evidence>
<proteinExistence type="predicted"/>
<dbReference type="InterPro" id="IPR013321">
    <property type="entry name" value="Arc_rbn_hlx_hlx"/>
</dbReference>